<evidence type="ECO:0000313" key="11">
    <source>
        <dbReference type="Proteomes" id="UP000245535"/>
    </source>
</evidence>
<dbReference type="InterPro" id="IPR039910">
    <property type="entry name" value="D15-like"/>
</dbReference>
<keyword evidence="4 8" id="KW-0732">Signal</keyword>
<dbReference type="PIRSF" id="PIRSF006076">
    <property type="entry name" value="OM_assembly_OMP85"/>
    <property type="match status" value="1"/>
</dbReference>
<protein>
    <recommendedName>
        <fullName evidence="7">Outer membrane protein assembly factor BamA</fullName>
    </recommendedName>
</protein>
<evidence type="ECO:0000313" key="10">
    <source>
        <dbReference type="EMBL" id="PWJ44415.1"/>
    </source>
</evidence>
<evidence type="ECO:0000256" key="6">
    <source>
        <dbReference type="ARBA" id="ARBA00023237"/>
    </source>
</evidence>
<dbReference type="PANTHER" id="PTHR12815">
    <property type="entry name" value="SORTING AND ASSEMBLY MACHINERY SAMM50 PROTEIN FAMILY MEMBER"/>
    <property type="match status" value="1"/>
</dbReference>
<dbReference type="Pfam" id="PF07244">
    <property type="entry name" value="POTRA"/>
    <property type="match status" value="4"/>
</dbReference>
<feature type="signal peptide" evidence="8">
    <location>
        <begin position="1"/>
        <end position="27"/>
    </location>
</feature>
<feature type="chain" id="PRO_5016374419" description="Outer membrane protein assembly factor BamA" evidence="8">
    <location>
        <begin position="28"/>
        <end position="849"/>
    </location>
</feature>
<reference evidence="10 11" key="1">
    <citation type="submission" date="2018-03" db="EMBL/GenBank/DDBJ databases">
        <title>Genomic Encyclopedia of Archaeal and Bacterial Type Strains, Phase II (KMG-II): from individual species to whole genera.</title>
        <authorList>
            <person name="Goeker M."/>
        </authorList>
    </citation>
    <scope>NUCLEOTIDE SEQUENCE [LARGE SCALE GENOMIC DNA]</scope>
    <source>
        <strain evidence="10 11">DSM 28229</strain>
    </source>
</reference>
<evidence type="ECO:0000256" key="3">
    <source>
        <dbReference type="ARBA" id="ARBA00022692"/>
    </source>
</evidence>
<dbReference type="InterPro" id="IPR010827">
    <property type="entry name" value="BamA/TamA_POTRA"/>
</dbReference>
<dbReference type="PANTHER" id="PTHR12815:SF47">
    <property type="entry name" value="TRANSLOCATION AND ASSEMBLY MODULE SUBUNIT TAMA"/>
    <property type="match status" value="1"/>
</dbReference>
<sequence>MNQNGLRLFKYLLLPLLLALVSGNAFAQFGLDTKSYRSDYGISYAAPVEYTIAGVNVVGAQFNDKNALINIAGFKVGDKIKIPGEDISNAIKKLWRLGIVGDVSISVSEIKGSDVYLQIELSERPKLSKYSFEGIPKGQASTLEDKINLMRGRIVTDPMLKNSVNIIQKHYAEKGFKNCEVKVIKEKDPVLSNSIILKFVVNKKKKVKIDEIKLDGVEQIEEKVVKRKMKKTKEKRFYRIFTPSKFILEEYETDKANVIDFYNEEGYRNAQIVRDTVIDIIVDEKEMVRVEMEIDEGQRFYIRDINWVGNYKYTDEQLAAVLGFKKGDVYNKSELETRLTFNPQGRDVSALYMDDGYLFSRITPVEVLVEEDSIDIEMRVSEGEQTSISKILVSGNTKTSDHVIHREVRTLPGDKFNRSLLIRTQRELMQMGYFNPETIGINPLPNMSTGTVDIAYSLEEKPNDQIELSGGWGGFYGFVGTVGLVFNNFSLRNVGDFSKWRPLPSGDGQQLSLRVQANGKVYQTYSLSFVEPWLGGRKPNSLSVSFQYSVERLFDASNNVTGSLGIGGITVGLGRRLTWPDDWFTMSNSISYRIYNLDNFRATGFGSYDTGRSYNLAFNTTFARNSVDNPTYPRQGSQMQLQISLTPPYSVFSDKDFSDPEITNDDRFKLVEYHKWMFDNFWYQKLVGDLVLATRAHLGFLGSYNDEKGLGPFERFILGGDGITYQNYLLGTETIGLRGYPNGSIIPPSTNGEGGTVYNKYVLELRYPVSLNPSATIYVQGFAEAGNNWATFNEFNPFDLKRSAGFGARIFMPAFGMLGIDWGYGFDDVPGTGNIGGSQFHFTIGQTFR</sequence>
<keyword evidence="3" id="KW-0812">Transmembrane</keyword>
<evidence type="ECO:0000259" key="9">
    <source>
        <dbReference type="PROSITE" id="PS51779"/>
    </source>
</evidence>
<gene>
    <name evidence="10" type="ORF">BC781_101774</name>
</gene>
<comment type="caution">
    <text evidence="10">The sequence shown here is derived from an EMBL/GenBank/DDBJ whole genome shotgun (WGS) entry which is preliminary data.</text>
</comment>
<evidence type="ECO:0000256" key="8">
    <source>
        <dbReference type="SAM" id="SignalP"/>
    </source>
</evidence>
<dbReference type="InterPro" id="IPR034746">
    <property type="entry name" value="POTRA"/>
</dbReference>
<evidence type="ECO:0000256" key="4">
    <source>
        <dbReference type="ARBA" id="ARBA00022729"/>
    </source>
</evidence>
<dbReference type="Gene3D" id="2.40.160.50">
    <property type="entry name" value="membrane protein fhac: a member of the omp85/tpsb transporter family"/>
    <property type="match status" value="1"/>
</dbReference>
<keyword evidence="6" id="KW-0998">Cell outer membrane</keyword>
<dbReference type="GO" id="GO:0071709">
    <property type="term" value="P:membrane assembly"/>
    <property type="evidence" value="ECO:0007669"/>
    <property type="project" value="InterPro"/>
</dbReference>
<dbReference type="InterPro" id="IPR023707">
    <property type="entry name" value="OM_assembly_BamA"/>
</dbReference>
<keyword evidence="2" id="KW-1134">Transmembrane beta strand</keyword>
<evidence type="ECO:0000256" key="1">
    <source>
        <dbReference type="ARBA" id="ARBA00004370"/>
    </source>
</evidence>
<dbReference type="AlphaFoldDB" id="A0A315ZFR2"/>
<dbReference type="PROSITE" id="PS51779">
    <property type="entry name" value="POTRA"/>
    <property type="match status" value="2"/>
</dbReference>
<comment type="subcellular location">
    <subcellularLocation>
        <location evidence="1">Membrane</location>
    </subcellularLocation>
</comment>
<proteinExistence type="predicted"/>
<dbReference type="EMBL" id="QGDO01000001">
    <property type="protein sequence ID" value="PWJ44415.1"/>
    <property type="molecule type" value="Genomic_DNA"/>
</dbReference>
<dbReference type="Gene3D" id="3.10.20.310">
    <property type="entry name" value="membrane protein fhac"/>
    <property type="match status" value="5"/>
</dbReference>
<dbReference type="GO" id="GO:0009279">
    <property type="term" value="C:cell outer membrane"/>
    <property type="evidence" value="ECO:0007669"/>
    <property type="project" value="UniProtKB-UniRule"/>
</dbReference>
<dbReference type="RefSeq" id="WP_109615908.1">
    <property type="nucleotide sequence ID" value="NZ_QGDO01000001.1"/>
</dbReference>
<keyword evidence="11" id="KW-1185">Reference proteome</keyword>
<evidence type="ECO:0000256" key="2">
    <source>
        <dbReference type="ARBA" id="ARBA00022452"/>
    </source>
</evidence>
<accession>A0A315ZFR2</accession>
<keyword evidence="5" id="KW-0472">Membrane</keyword>
<evidence type="ECO:0000256" key="5">
    <source>
        <dbReference type="ARBA" id="ARBA00023136"/>
    </source>
</evidence>
<organism evidence="10 11">
    <name type="scientific">Sediminitomix flava</name>
    <dbReference type="NCBI Taxonomy" id="379075"/>
    <lineage>
        <taxon>Bacteria</taxon>
        <taxon>Pseudomonadati</taxon>
        <taxon>Bacteroidota</taxon>
        <taxon>Cytophagia</taxon>
        <taxon>Cytophagales</taxon>
        <taxon>Flammeovirgaceae</taxon>
        <taxon>Sediminitomix</taxon>
    </lineage>
</organism>
<dbReference type="OrthoDB" id="9802086at2"/>
<name>A0A315ZFR2_SEDFL</name>
<dbReference type="Proteomes" id="UP000245535">
    <property type="component" value="Unassembled WGS sequence"/>
</dbReference>
<evidence type="ECO:0000256" key="7">
    <source>
        <dbReference type="NCBIfam" id="TIGR03303"/>
    </source>
</evidence>
<dbReference type="NCBIfam" id="TIGR03303">
    <property type="entry name" value="OM_YaeT"/>
    <property type="match status" value="1"/>
</dbReference>
<feature type="domain" description="POTRA" evidence="9">
    <location>
        <begin position="50"/>
        <end position="124"/>
    </location>
</feature>
<feature type="domain" description="POTRA" evidence="9">
    <location>
        <begin position="300"/>
        <end position="383"/>
    </location>
</feature>